<dbReference type="GO" id="GO:0005506">
    <property type="term" value="F:iron ion binding"/>
    <property type="evidence" value="ECO:0007669"/>
    <property type="project" value="InterPro"/>
</dbReference>
<dbReference type="Pfam" id="PF01381">
    <property type="entry name" value="HTH_3"/>
    <property type="match status" value="1"/>
</dbReference>
<dbReference type="PANTHER" id="PTHR46558:SF11">
    <property type="entry name" value="HTH-TYPE TRANSCRIPTIONAL REGULATOR XRE"/>
    <property type="match status" value="1"/>
</dbReference>
<proteinExistence type="predicted"/>
<feature type="domain" description="HTH cro/C1-type" evidence="2">
    <location>
        <begin position="10"/>
        <end position="64"/>
    </location>
</feature>
<dbReference type="SUPFAM" id="SSF47413">
    <property type="entry name" value="lambda repressor-like DNA-binding domains"/>
    <property type="match status" value="1"/>
</dbReference>
<dbReference type="KEGG" id="qdo:H9Q78_08050"/>
<name>A0A7G9G0W1_9FIRM</name>
<reference evidence="3 4" key="1">
    <citation type="submission" date="2020-08" db="EMBL/GenBank/DDBJ databases">
        <authorList>
            <person name="Liu C."/>
            <person name="Sun Q."/>
        </authorList>
    </citation>
    <scope>NUCLEOTIDE SEQUENCE [LARGE SCALE GENOMIC DNA]</scope>
    <source>
        <strain evidence="3 4">NSJ-38</strain>
    </source>
</reference>
<sequence length="197" mass="22372">MDCSKVGKLILTLRQEKGMTQKALANEMNISDRTISKWERGIGCPDVSLLRELSAILEVNIEKILLGDLEPNDMDRGNMKKIKFYVCPDCGNVLFCTGENEISCCGRKLSPLTAGQEDLQHKICVEEIENDFYITLPHEMSKQHYITFVAYVTCDRVLLIKLYPEQSAEVRFPKMYGGELYVCCSKHGLIRKGKNNV</sequence>
<evidence type="ECO:0000259" key="2">
    <source>
        <dbReference type="PROSITE" id="PS50943"/>
    </source>
</evidence>
<dbReference type="SMART" id="SM00530">
    <property type="entry name" value="HTH_XRE"/>
    <property type="match status" value="1"/>
</dbReference>
<accession>A0A7G9G0W1</accession>
<dbReference type="SUPFAM" id="SSF49367">
    <property type="entry name" value="Superoxide reductase-like"/>
    <property type="match status" value="1"/>
</dbReference>
<dbReference type="AlphaFoldDB" id="A0A7G9G0W1"/>
<evidence type="ECO:0000256" key="1">
    <source>
        <dbReference type="ARBA" id="ARBA00023125"/>
    </source>
</evidence>
<keyword evidence="1" id="KW-0238">DNA-binding</keyword>
<evidence type="ECO:0000313" key="4">
    <source>
        <dbReference type="Proteomes" id="UP000515823"/>
    </source>
</evidence>
<dbReference type="RefSeq" id="WP_249300820.1">
    <property type="nucleotide sequence ID" value="NZ_CP060634.1"/>
</dbReference>
<dbReference type="PROSITE" id="PS50943">
    <property type="entry name" value="HTH_CROC1"/>
    <property type="match status" value="1"/>
</dbReference>
<protein>
    <submittedName>
        <fullName evidence="3">Helix-turn-helix domain-containing protein</fullName>
    </submittedName>
</protein>
<dbReference type="Proteomes" id="UP000515823">
    <property type="component" value="Chromosome"/>
</dbReference>
<dbReference type="InterPro" id="IPR001387">
    <property type="entry name" value="Cro/C1-type_HTH"/>
</dbReference>
<dbReference type="Gene3D" id="1.10.260.40">
    <property type="entry name" value="lambda repressor-like DNA-binding domains"/>
    <property type="match status" value="1"/>
</dbReference>
<dbReference type="Gene3D" id="2.60.40.730">
    <property type="entry name" value="SOR catalytic domain"/>
    <property type="match status" value="1"/>
</dbReference>
<dbReference type="EMBL" id="CP060634">
    <property type="protein sequence ID" value="QNM04443.1"/>
    <property type="molecule type" value="Genomic_DNA"/>
</dbReference>
<keyword evidence="4" id="KW-1185">Reference proteome</keyword>
<dbReference type="GO" id="GO:0003677">
    <property type="term" value="F:DNA binding"/>
    <property type="evidence" value="ECO:0007669"/>
    <property type="project" value="UniProtKB-KW"/>
</dbReference>
<gene>
    <name evidence="3" type="ORF">H9Q78_08050</name>
</gene>
<dbReference type="CDD" id="cd00093">
    <property type="entry name" value="HTH_XRE"/>
    <property type="match status" value="1"/>
</dbReference>
<dbReference type="PANTHER" id="PTHR46558">
    <property type="entry name" value="TRACRIPTIONAL REGULATORY PROTEIN-RELATED-RELATED"/>
    <property type="match status" value="1"/>
</dbReference>
<dbReference type="GO" id="GO:0016491">
    <property type="term" value="F:oxidoreductase activity"/>
    <property type="evidence" value="ECO:0007669"/>
    <property type="project" value="InterPro"/>
</dbReference>
<dbReference type="InterPro" id="IPR010982">
    <property type="entry name" value="Lambda_DNA-bd_dom_sf"/>
</dbReference>
<evidence type="ECO:0000313" key="3">
    <source>
        <dbReference type="EMBL" id="QNM04443.1"/>
    </source>
</evidence>
<organism evidence="3 4">
    <name type="scientific">Qiania dongpingensis</name>
    <dbReference type="NCBI Taxonomy" id="2763669"/>
    <lineage>
        <taxon>Bacteria</taxon>
        <taxon>Bacillati</taxon>
        <taxon>Bacillota</taxon>
        <taxon>Clostridia</taxon>
        <taxon>Lachnospirales</taxon>
        <taxon>Lachnospiraceae</taxon>
        <taxon>Qiania</taxon>
    </lineage>
</organism>
<dbReference type="InterPro" id="IPR036073">
    <property type="entry name" value="Desulfoferrodoxin_Fe-bd_dom_sf"/>
</dbReference>